<dbReference type="InterPro" id="IPR051207">
    <property type="entry name" value="ComplexI_NDUFA9_subunit"/>
</dbReference>
<sequence length="323" mass="34710">MTNSTGKIVTVFGGSGFLGRHVVRALAKRGYRVRVAVRRPDLAGFLQPLGNVGQVMPMQANLRNADSVARAVAGCDAVVNLAGILFQTSKQSFDVVHRDGAKSIAEATAKAGISKLVQISAIGANKESASDYARSKAEGEEAVLAAMPDAVIIRPSLLIGVEDEFFNKFAEMGKLSPFLPLVGGGDTLFQPAFVGDVAEVIARGVDGTLAKGTTYELGGPEAKSFRQLLELLLAETHQRRFLLPIPFWIANLLGTVFEKLPKPLLTRDQVKLLKTDNVVSEAAKADGRTFEGLGIEPLAIEAVIPSYLWSYRTTGQYEANRLR</sequence>
<dbReference type="EMBL" id="PKUQ01000010">
    <property type="protein sequence ID" value="PLW78151.1"/>
    <property type="molecule type" value="Genomic_DNA"/>
</dbReference>
<dbReference type="SUPFAM" id="SSF51735">
    <property type="entry name" value="NAD(P)-binding Rossmann-fold domains"/>
    <property type="match status" value="1"/>
</dbReference>
<dbReference type="RefSeq" id="WP_101532862.1">
    <property type="nucleotide sequence ID" value="NZ_PKUQ01000010.1"/>
</dbReference>
<evidence type="ECO:0000313" key="3">
    <source>
        <dbReference type="Proteomes" id="UP000234881"/>
    </source>
</evidence>
<gene>
    <name evidence="2" type="ORF">C0081_05760</name>
</gene>
<dbReference type="OrthoDB" id="9776313at2"/>
<dbReference type="PANTHER" id="PTHR12126">
    <property type="entry name" value="NADH-UBIQUINONE OXIDOREDUCTASE 39 KDA SUBUNIT-RELATED"/>
    <property type="match status" value="1"/>
</dbReference>
<evidence type="ECO:0000313" key="2">
    <source>
        <dbReference type="EMBL" id="PLW78151.1"/>
    </source>
</evidence>
<evidence type="ECO:0000259" key="1">
    <source>
        <dbReference type="Pfam" id="PF13460"/>
    </source>
</evidence>
<dbReference type="Proteomes" id="UP000234881">
    <property type="component" value="Unassembled WGS sequence"/>
</dbReference>
<dbReference type="PANTHER" id="PTHR12126:SF11">
    <property type="entry name" value="NADH DEHYDROGENASE [UBIQUINONE] 1 ALPHA SUBCOMPLEX SUBUNIT 9, MITOCHONDRIAL"/>
    <property type="match status" value="1"/>
</dbReference>
<comment type="caution">
    <text evidence="2">The sequence shown here is derived from an EMBL/GenBank/DDBJ whole genome shotgun (WGS) entry which is preliminary data.</text>
</comment>
<organism evidence="2 3">
    <name type="scientific">Cohaesibacter celericrescens</name>
    <dbReference type="NCBI Taxonomy" id="2067669"/>
    <lineage>
        <taxon>Bacteria</taxon>
        <taxon>Pseudomonadati</taxon>
        <taxon>Pseudomonadota</taxon>
        <taxon>Alphaproteobacteria</taxon>
        <taxon>Hyphomicrobiales</taxon>
        <taxon>Cohaesibacteraceae</taxon>
    </lineage>
</organism>
<dbReference type="CDD" id="cd05271">
    <property type="entry name" value="NDUFA9_like_SDR_a"/>
    <property type="match status" value="1"/>
</dbReference>
<keyword evidence="3" id="KW-1185">Reference proteome</keyword>
<feature type="domain" description="NAD(P)-binding" evidence="1">
    <location>
        <begin position="13"/>
        <end position="158"/>
    </location>
</feature>
<name>A0A2N5XUG4_9HYPH</name>
<accession>A0A2N5XUG4</accession>
<dbReference type="FunFam" id="3.40.50.720:FF:000702">
    <property type="entry name" value="NADH dehydrogenase (Ubiquinone)"/>
    <property type="match status" value="1"/>
</dbReference>
<dbReference type="GO" id="GO:0044877">
    <property type="term" value="F:protein-containing complex binding"/>
    <property type="evidence" value="ECO:0007669"/>
    <property type="project" value="TreeGrafter"/>
</dbReference>
<reference evidence="2 3" key="1">
    <citation type="submission" date="2018-01" db="EMBL/GenBank/DDBJ databases">
        <title>The draft genome sequence of Cohaesibacter sp. H1304.</title>
        <authorList>
            <person name="Wang N.-N."/>
            <person name="Du Z.-J."/>
        </authorList>
    </citation>
    <scope>NUCLEOTIDE SEQUENCE [LARGE SCALE GENOMIC DNA]</scope>
    <source>
        <strain evidence="2 3">H1304</strain>
    </source>
</reference>
<dbReference type="InterPro" id="IPR036291">
    <property type="entry name" value="NAD(P)-bd_dom_sf"/>
</dbReference>
<dbReference type="InterPro" id="IPR016040">
    <property type="entry name" value="NAD(P)-bd_dom"/>
</dbReference>
<protein>
    <submittedName>
        <fullName evidence="2">Complex I NDUFA9 subunit family protein</fullName>
    </submittedName>
</protein>
<dbReference type="AlphaFoldDB" id="A0A2N5XUG4"/>
<dbReference type="Gene3D" id="3.40.50.720">
    <property type="entry name" value="NAD(P)-binding Rossmann-like Domain"/>
    <property type="match status" value="1"/>
</dbReference>
<proteinExistence type="predicted"/>
<dbReference type="Pfam" id="PF13460">
    <property type="entry name" value="NAD_binding_10"/>
    <property type="match status" value="1"/>
</dbReference>